<name>A0ABW3CUV6_9FLAO</name>
<feature type="domain" description="AB hydrolase-1" evidence="1">
    <location>
        <begin position="36"/>
        <end position="271"/>
    </location>
</feature>
<accession>A0ABW3CUV6</accession>
<gene>
    <name evidence="2" type="ORF">ACFQ1M_02020</name>
</gene>
<protein>
    <submittedName>
        <fullName evidence="2">Alpha/beta fold hydrolase</fullName>
    </submittedName>
</protein>
<organism evidence="2 3">
    <name type="scientific">Sungkyunkwania multivorans</name>
    <dbReference type="NCBI Taxonomy" id="1173618"/>
    <lineage>
        <taxon>Bacteria</taxon>
        <taxon>Pseudomonadati</taxon>
        <taxon>Bacteroidota</taxon>
        <taxon>Flavobacteriia</taxon>
        <taxon>Flavobacteriales</taxon>
        <taxon>Flavobacteriaceae</taxon>
        <taxon>Sungkyunkwania</taxon>
    </lineage>
</organism>
<dbReference type="InterPro" id="IPR050266">
    <property type="entry name" value="AB_hydrolase_sf"/>
</dbReference>
<sequence>MKNSVLSFLVFSIFSLLSFGQQKEFKVEIIGTGAPVLLFPGFSCTSEVWEETVSNLKDQYECHIFTFAGFGDVPPIETPWLPKIKEAVENYVVEKNLNEPTIVGHSLGGTLGLWLASDQPNFYKKLIVVDGLPSVGALMIPNFKSEDISYDNPYSKQQLAMDDVSFRAMASQYASFMSLNKEKHQQLTDWMVAADRKTYVHGYTDLLKLDLRNAIAKIQIPVIVLAATYPNKEMVKSNYEKQFAKLPSAKIFYADDSAHFIMFDQPSWFLEQLNQSLK</sequence>
<proteinExistence type="predicted"/>
<dbReference type="PANTHER" id="PTHR43798">
    <property type="entry name" value="MONOACYLGLYCEROL LIPASE"/>
    <property type="match status" value="1"/>
</dbReference>
<dbReference type="EMBL" id="JBHTJH010000003">
    <property type="protein sequence ID" value="MFD0860970.1"/>
    <property type="molecule type" value="Genomic_DNA"/>
</dbReference>
<comment type="caution">
    <text evidence="2">The sequence shown here is derived from an EMBL/GenBank/DDBJ whole genome shotgun (WGS) entry which is preliminary data.</text>
</comment>
<dbReference type="InterPro" id="IPR029058">
    <property type="entry name" value="AB_hydrolase_fold"/>
</dbReference>
<keyword evidence="2" id="KW-0378">Hydrolase</keyword>
<dbReference type="Proteomes" id="UP001596978">
    <property type="component" value="Unassembled WGS sequence"/>
</dbReference>
<reference evidence="3" key="1">
    <citation type="journal article" date="2019" name="Int. J. Syst. Evol. Microbiol.">
        <title>The Global Catalogue of Microorganisms (GCM) 10K type strain sequencing project: providing services to taxonomists for standard genome sequencing and annotation.</title>
        <authorList>
            <consortium name="The Broad Institute Genomics Platform"/>
            <consortium name="The Broad Institute Genome Sequencing Center for Infectious Disease"/>
            <person name="Wu L."/>
            <person name="Ma J."/>
        </authorList>
    </citation>
    <scope>NUCLEOTIDE SEQUENCE [LARGE SCALE GENOMIC DNA]</scope>
    <source>
        <strain evidence="3">CCUG 62952</strain>
    </source>
</reference>
<keyword evidence="3" id="KW-1185">Reference proteome</keyword>
<dbReference type="GO" id="GO:0016787">
    <property type="term" value="F:hydrolase activity"/>
    <property type="evidence" value="ECO:0007669"/>
    <property type="project" value="UniProtKB-KW"/>
</dbReference>
<dbReference type="SUPFAM" id="SSF53474">
    <property type="entry name" value="alpha/beta-Hydrolases"/>
    <property type="match status" value="1"/>
</dbReference>
<dbReference type="InterPro" id="IPR000073">
    <property type="entry name" value="AB_hydrolase_1"/>
</dbReference>
<evidence type="ECO:0000313" key="2">
    <source>
        <dbReference type="EMBL" id="MFD0860970.1"/>
    </source>
</evidence>
<dbReference type="RefSeq" id="WP_386403106.1">
    <property type="nucleotide sequence ID" value="NZ_JBHTJH010000003.1"/>
</dbReference>
<evidence type="ECO:0000313" key="3">
    <source>
        <dbReference type="Proteomes" id="UP001596978"/>
    </source>
</evidence>
<dbReference type="Pfam" id="PF12697">
    <property type="entry name" value="Abhydrolase_6"/>
    <property type="match status" value="1"/>
</dbReference>
<dbReference type="Gene3D" id="3.40.50.1820">
    <property type="entry name" value="alpha/beta hydrolase"/>
    <property type="match status" value="1"/>
</dbReference>
<evidence type="ECO:0000259" key="1">
    <source>
        <dbReference type="Pfam" id="PF12697"/>
    </source>
</evidence>